<proteinExistence type="predicted"/>
<evidence type="ECO:0000256" key="1">
    <source>
        <dbReference type="SAM" id="Phobius"/>
    </source>
</evidence>
<feature type="transmembrane region" description="Helical" evidence="1">
    <location>
        <begin position="370"/>
        <end position="391"/>
    </location>
</feature>
<accession>A0A8J3YGJ9</accession>
<feature type="transmembrane region" description="Helical" evidence="1">
    <location>
        <begin position="338"/>
        <end position="363"/>
    </location>
</feature>
<feature type="transmembrane region" description="Helical" evidence="1">
    <location>
        <begin position="217"/>
        <end position="250"/>
    </location>
</feature>
<protein>
    <recommendedName>
        <fullName evidence="4">Integral membrane protein</fullName>
    </recommendedName>
</protein>
<feature type="transmembrane region" description="Helical" evidence="1">
    <location>
        <begin position="92"/>
        <end position="111"/>
    </location>
</feature>
<keyword evidence="3" id="KW-1185">Reference proteome</keyword>
<sequence length="437" mass="44999">MPLASRVEPASATRTVGPAVAVAVAAVLVAGTALGGYLLSRSGVDLHLGSTRPVGGHYRAHLTGWLLPAAFVALVGVHSGQRWAATLPWRRLLLASWAGTVAWAVTLALVGGGPRALGAPLTSRHEYLAEVARADAMGIGGFLREFAVYIVDTPPVWTTHVAGHPPLATLVFVLLHRIGLGGPTPAALLCVAVGACAVPAVLDSVRRRGSEGIARRAAPFLVLAPTALWVATSADALFAGVAAVGLWLLVSAGGPARAVLGGAVLGATLFLSYGLVLLAPLALVAAWRGRETARVVGPALAGVAVVVAGFALAGFVWWEGLAATARRVVLGAGHRDRPGWFFLFGNVAASAVAVGPATVGALARWRPAPWLWFPGAALLAMTVATASQLSVGEVERIYLPFTVWLLPLAALLPSGRRWLAASAGWAFLIAMTTELAW</sequence>
<organism evidence="2 3">
    <name type="scientific">Virgisporangium aliadipatigenens</name>
    <dbReference type="NCBI Taxonomy" id="741659"/>
    <lineage>
        <taxon>Bacteria</taxon>
        <taxon>Bacillati</taxon>
        <taxon>Actinomycetota</taxon>
        <taxon>Actinomycetes</taxon>
        <taxon>Micromonosporales</taxon>
        <taxon>Micromonosporaceae</taxon>
        <taxon>Virgisporangium</taxon>
    </lineage>
</organism>
<evidence type="ECO:0000313" key="2">
    <source>
        <dbReference type="EMBL" id="GIJ43852.1"/>
    </source>
</evidence>
<reference evidence="2" key="1">
    <citation type="submission" date="2021-01" db="EMBL/GenBank/DDBJ databases">
        <title>Whole genome shotgun sequence of Virgisporangium aliadipatigenens NBRC 105644.</title>
        <authorList>
            <person name="Komaki H."/>
            <person name="Tamura T."/>
        </authorList>
    </citation>
    <scope>NUCLEOTIDE SEQUENCE</scope>
    <source>
        <strain evidence="2">NBRC 105644</strain>
    </source>
</reference>
<name>A0A8J3YGJ9_9ACTN</name>
<gene>
    <name evidence="2" type="ORF">Val02_07380</name>
</gene>
<feature type="transmembrane region" description="Helical" evidence="1">
    <location>
        <begin position="20"/>
        <end position="40"/>
    </location>
</feature>
<dbReference type="AlphaFoldDB" id="A0A8J3YGJ9"/>
<dbReference type="RefSeq" id="WP_203897388.1">
    <property type="nucleotide sequence ID" value="NZ_BOPF01000002.1"/>
</dbReference>
<evidence type="ECO:0008006" key="4">
    <source>
        <dbReference type="Google" id="ProtNLM"/>
    </source>
</evidence>
<feature type="transmembrane region" description="Helical" evidence="1">
    <location>
        <begin position="262"/>
        <end position="287"/>
    </location>
</feature>
<keyword evidence="1" id="KW-1133">Transmembrane helix</keyword>
<keyword evidence="1" id="KW-0812">Transmembrane</keyword>
<comment type="caution">
    <text evidence="2">The sequence shown here is derived from an EMBL/GenBank/DDBJ whole genome shotgun (WGS) entry which is preliminary data.</text>
</comment>
<keyword evidence="1" id="KW-0472">Membrane</keyword>
<feature type="transmembrane region" description="Helical" evidence="1">
    <location>
        <begin position="186"/>
        <end position="205"/>
    </location>
</feature>
<dbReference type="Proteomes" id="UP000619260">
    <property type="component" value="Unassembled WGS sequence"/>
</dbReference>
<feature type="transmembrane region" description="Helical" evidence="1">
    <location>
        <begin position="299"/>
        <end position="318"/>
    </location>
</feature>
<feature type="transmembrane region" description="Helical" evidence="1">
    <location>
        <begin position="397"/>
        <end position="413"/>
    </location>
</feature>
<evidence type="ECO:0000313" key="3">
    <source>
        <dbReference type="Proteomes" id="UP000619260"/>
    </source>
</evidence>
<feature type="transmembrane region" description="Helical" evidence="1">
    <location>
        <begin position="60"/>
        <end position="80"/>
    </location>
</feature>
<dbReference type="EMBL" id="BOPF01000002">
    <property type="protein sequence ID" value="GIJ43852.1"/>
    <property type="molecule type" value="Genomic_DNA"/>
</dbReference>